<accession>D8LRB1</accession>
<keyword evidence="3" id="KW-1185">Reference proteome</keyword>
<feature type="signal peptide" evidence="1">
    <location>
        <begin position="1"/>
        <end position="36"/>
    </location>
</feature>
<gene>
    <name evidence="2" type="ORF">Esi_0064_0066</name>
</gene>
<dbReference type="InParanoid" id="D8LRB1"/>
<evidence type="ECO:0000313" key="3">
    <source>
        <dbReference type="Proteomes" id="UP000002630"/>
    </source>
</evidence>
<dbReference type="EMBL" id="FN648863">
    <property type="protein sequence ID" value="CBN75016.1"/>
    <property type="molecule type" value="Genomic_DNA"/>
</dbReference>
<organism evidence="2 3">
    <name type="scientific">Ectocarpus siliculosus</name>
    <name type="common">Brown alga</name>
    <name type="synonym">Conferva siliculosa</name>
    <dbReference type="NCBI Taxonomy" id="2880"/>
    <lineage>
        <taxon>Eukaryota</taxon>
        <taxon>Sar</taxon>
        <taxon>Stramenopiles</taxon>
        <taxon>Ochrophyta</taxon>
        <taxon>PX clade</taxon>
        <taxon>Phaeophyceae</taxon>
        <taxon>Ectocarpales</taxon>
        <taxon>Ectocarpaceae</taxon>
        <taxon>Ectocarpus</taxon>
    </lineage>
</organism>
<dbReference type="Proteomes" id="UP000002630">
    <property type="component" value="Linkage Group LG16"/>
</dbReference>
<proteinExistence type="predicted"/>
<sequence>MGQLQAVRSIPGCSRQTMTMKITSLAALLFLGGSAAQTTTVGSCSDWPSTITTDTVLELTAAEITCDTNTHVEVLDGATVEITSALAATKLNNVKFWVREGNFLCSVPVLDWTSVETVANIHNVQVAGGAAMRIEPGSTATFAEDVTFSACELPVEDFSGGSEGAAIANLGTLLFQGTATFKDTPDGGALYTWGDLTFEKDAIFENNKSINGGDGNGSGAGLYSELDGEVLFMGAAYFIDNEVYEYPDSGGRGAGYYCNLPTVFKGPVVVRGNSGMLGALYLNGDVTFEDLVTVEDNIMEPKLYGDRSEGAIRLGSYSNVDFQAGITATGNIAKDGGALYVARESEVTISGPVTITGNEARDSGGAIWMGGESLTLPADADISDNTAVSCPGIEFTDGEIVFDGGETYTSASTELCYLGTSTDGSTPTDLVEEFDCEAYSATAPTSNDLPILVIDTQEIKSWDFGSGGGFSCPTQMIVYVTGGGELTVTSSAASTTIDNARFEVSGFSKLILDVPGLTMTGIYQSQAGGALFVDVGSSMEVMHDITFLGNTLAIQYDLGLWEARGGAAVYSAGTTTFYGTADFLGNGQYDADADGYEPSNEDGGAVYNSGSMTFARKGTFLDNFNPNGGNGGAVANFGDLTFNVRGVFKNNSVGVAYTDDGNPYGGRGGAVYNGGDDSTVLFSGLAIFSDNVGGTAGAALASKGSDPDDDDASDVDSKVTFEDKAKFKDNYIIPPRRPTSSSEYVVDEDKGGGALAALGVTSVDFQNTAVFKRNEAVKGGAILNSGSISFLSEAKLVTADNVASSACADILNDDSGVINIGTTTLSGGSDSLCERTAA</sequence>
<feature type="chain" id="PRO_5003117439" description="Polymorphic outer membrane protein" evidence="1">
    <location>
        <begin position="37"/>
        <end position="838"/>
    </location>
</feature>
<dbReference type="OrthoDB" id="10303260at2759"/>
<name>D8LRB1_ECTSI</name>
<keyword evidence="1" id="KW-0732">Signal</keyword>
<reference evidence="2 3" key="1">
    <citation type="journal article" date="2010" name="Nature">
        <title>The Ectocarpus genome and the independent evolution of multicellularity in brown algae.</title>
        <authorList>
            <person name="Cock J.M."/>
            <person name="Sterck L."/>
            <person name="Rouze P."/>
            <person name="Scornet D."/>
            <person name="Allen A.E."/>
            <person name="Amoutzias G."/>
            <person name="Anthouard V."/>
            <person name="Artiguenave F."/>
            <person name="Aury J.M."/>
            <person name="Badger J.H."/>
            <person name="Beszteri B."/>
            <person name="Billiau K."/>
            <person name="Bonnet E."/>
            <person name="Bothwell J.H."/>
            <person name="Bowler C."/>
            <person name="Boyen C."/>
            <person name="Brownlee C."/>
            <person name="Carrano C.J."/>
            <person name="Charrier B."/>
            <person name="Cho G.Y."/>
            <person name="Coelho S.M."/>
            <person name="Collen J."/>
            <person name="Corre E."/>
            <person name="Da Silva C."/>
            <person name="Delage L."/>
            <person name="Delaroque N."/>
            <person name="Dittami S.M."/>
            <person name="Doulbeau S."/>
            <person name="Elias M."/>
            <person name="Farnham G."/>
            <person name="Gachon C.M."/>
            <person name="Gschloessl B."/>
            <person name="Heesch S."/>
            <person name="Jabbari K."/>
            <person name="Jubin C."/>
            <person name="Kawai H."/>
            <person name="Kimura K."/>
            <person name="Kloareg B."/>
            <person name="Kupper F.C."/>
            <person name="Lang D."/>
            <person name="Le Bail A."/>
            <person name="Leblanc C."/>
            <person name="Lerouge P."/>
            <person name="Lohr M."/>
            <person name="Lopez P.J."/>
            <person name="Martens C."/>
            <person name="Maumus F."/>
            <person name="Michel G."/>
            <person name="Miranda-Saavedra D."/>
            <person name="Morales J."/>
            <person name="Moreau H."/>
            <person name="Motomura T."/>
            <person name="Nagasato C."/>
            <person name="Napoli C.A."/>
            <person name="Nelson D.R."/>
            <person name="Nyvall-Collen P."/>
            <person name="Peters A.F."/>
            <person name="Pommier C."/>
            <person name="Potin P."/>
            <person name="Poulain J."/>
            <person name="Quesneville H."/>
            <person name="Read B."/>
            <person name="Rensing S.A."/>
            <person name="Ritter A."/>
            <person name="Rousvoal S."/>
            <person name="Samanta M."/>
            <person name="Samson G."/>
            <person name="Schroeder D.C."/>
            <person name="Segurens B."/>
            <person name="Strittmatter M."/>
            <person name="Tonon T."/>
            <person name="Tregear J.W."/>
            <person name="Valentin K."/>
            <person name="von Dassow P."/>
            <person name="Yamagishi T."/>
            <person name="Van de Peer Y."/>
            <person name="Wincker P."/>
        </authorList>
    </citation>
    <scope>NUCLEOTIDE SEQUENCE [LARGE SCALE GENOMIC DNA]</scope>
    <source>
        <strain evidence="3">Ec32 / CCAP1310/4</strain>
    </source>
</reference>
<dbReference type="EMBL" id="FN649741">
    <property type="protein sequence ID" value="CBN75016.1"/>
    <property type="molecule type" value="Genomic_DNA"/>
</dbReference>
<evidence type="ECO:0000256" key="1">
    <source>
        <dbReference type="SAM" id="SignalP"/>
    </source>
</evidence>
<evidence type="ECO:0008006" key="4">
    <source>
        <dbReference type="Google" id="ProtNLM"/>
    </source>
</evidence>
<dbReference type="AlphaFoldDB" id="D8LRB1"/>
<evidence type="ECO:0000313" key="2">
    <source>
        <dbReference type="EMBL" id="CBN75016.1"/>
    </source>
</evidence>
<dbReference type="SUPFAM" id="SSF51126">
    <property type="entry name" value="Pectin lyase-like"/>
    <property type="match status" value="1"/>
</dbReference>
<dbReference type="InterPro" id="IPR011050">
    <property type="entry name" value="Pectin_lyase_fold/virulence"/>
</dbReference>
<protein>
    <recommendedName>
        <fullName evidence="4">Polymorphic outer membrane protein</fullName>
    </recommendedName>
</protein>